<sequence>METHNLDTASDYLNKLLLARGLLRNGKPIDFAEPTRASDGVDGTMTRVINLIHDLIIRRDREAEQHENLASMIRNLRNTEAKQTVEIERLEAKVQEQGRSLALTEGQERVFKANLRNAEGTIRKLKEQVQRMKSTIQQIRAQYTTDIRKRDLEIQKLKTRVTERTRGKKDGPGVTTVTIIPPPKPTISRQKSSEGGEGVDTPGYSLKEETTEFLTQLCQNLSDENDALIRLVQGTIKTLKELQGLSEADANDSTLGPDSLEPESDPLVGPMPPYETLSQEMSYVLDQLRALLTNPSFVSLEEVEIRDNEISRLRDGWEKMEARWKEAVGMMDNWHKRMACGGDGVNIDELKRGMKLGSSTDHGVAHRVPDTHGSDGRGNSR</sequence>
<evidence type="ECO:0008006" key="7">
    <source>
        <dbReference type="Google" id="ProtNLM"/>
    </source>
</evidence>
<proteinExistence type="inferred from homology"/>
<gene>
    <name evidence="5" type="ORF">CPAG_05729</name>
</gene>
<accession>A0A0J6FGI9</accession>
<dbReference type="Pfam" id="PF11559">
    <property type="entry name" value="ADIP"/>
    <property type="match status" value="1"/>
</dbReference>
<feature type="coiled-coil region" evidence="3">
    <location>
        <begin position="59"/>
        <end position="142"/>
    </location>
</feature>
<reference evidence="6" key="3">
    <citation type="journal article" date="2010" name="Genome Res.">
        <title>Population genomic sequencing of Coccidioides fungi reveals recent hybridization and transposon control.</title>
        <authorList>
            <person name="Neafsey D.E."/>
            <person name="Barker B.M."/>
            <person name="Sharpton T.J."/>
            <person name="Stajich J.E."/>
            <person name="Park D.J."/>
            <person name="Whiston E."/>
            <person name="Hung C.-Y."/>
            <person name="McMahan C."/>
            <person name="White J."/>
            <person name="Sykes S."/>
            <person name="Heiman D."/>
            <person name="Young S."/>
            <person name="Zeng Q."/>
            <person name="Abouelleil A."/>
            <person name="Aftuck L."/>
            <person name="Bessette D."/>
            <person name="Brown A."/>
            <person name="FitzGerald M."/>
            <person name="Lui A."/>
            <person name="Macdonald J.P."/>
            <person name="Priest M."/>
            <person name="Orbach M.J."/>
            <person name="Galgiani J.N."/>
            <person name="Kirkland T.N."/>
            <person name="Cole G.T."/>
            <person name="Birren B.W."/>
            <person name="Henn M.R."/>
            <person name="Taylor J.W."/>
            <person name="Rounsley S.D."/>
        </authorList>
    </citation>
    <scope>NUCLEOTIDE SEQUENCE [LARGE SCALE GENOMIC DNA]</scope>
    <source>
        <strain evidence="6">RMSCC 3488</strain>
    </source>
</reference>
<dbReference type="EMBL" id="DS268111">
    <property type="protein sequence ID" value="KMM69413.1"/>
    <property type="molecule type" value="Genomic_DNA"/>
</dbReference>
<feature type="region of interest" description="Disordered" evidence="4">
    <location>
        <begin position="163"/>
        <end position="204"/>
    </location>
</feature>
<evidence type="ECO:0000313" key="6">
    <source>
        <dbReference type="Proteomes" id="UP000054567"/>
    </source>
</evidence>
<evidence type="ECO:0000313" key="5">
    <source>
        <dbReference type="EMBL" id="KMM69413.1"/>
    </source>
</evidence>
<evidence type="ECO:0000256" key="4">
    <source>
        <dbReference type="SAM" id="MobiDB-lite"/>
    </source>
</evidence>
<evidence type="ECO:0000256" key="3">
    <source>
        <dbReference type="SAM" id="Coils"/>
    </source>
</evidence>
<reference evidence="5 6" key="1">
    <citation type="submission" date="2007-06" db="EMBL/GenBank/DDBJ databases">
        <title>The Genome Sequence of Coccidioides posadasii RMSCC_3488.</title>
        <authorList>
            <consortium name="Coccidioides Genome Resources Consortium"/>
            <consortium name="The Broad Institute Genome Sequencing Platform"/>
            <person name="Henn M.R."/>
            <person name="Sykes S."/>
            <person name="Young S."/>
            <person name="Jaffe D."/>
            <person name="Berlin A."/>
            <person name="Alvarez P."/>
            <person name="Butler J."/>
            <person name="Gnerre S."/>
            <person name="Grabherr M."/>
            <person name="Mauceli E."/>
            <person name="Brockman W."/>
            <person name="Kodira C."/>
            <person name="Alvarado L."/>
            <person name="Zeng Q."/>
            <person name="Crawford M."/>
            <person name="Antoine C."/>
            <person name="Devon K."/>
            <person name="Galgiani J."/>
            <person name="Orsborn K."/>
            <person name="Lewis M.L."/>
            <person name="Nusbaum C."/>
            <person name="Galagan J."/>
            <person name="Birren B."/>
        </authorList>
    </citation>
    <scope>NUCLEOTIDE SEQUENCE [LARGE SCALE GENOMIC DNA]</scope>
    <source>
        <strain evidence="5 6">RMSCC 3488</strain>
    </source>
</reference>
<dbReference type="OrthoDB" id="312015at2759"/>
<protein>
    <recommendedName>
        <fullName evidence="7">NIMA interactive protein</fullName>
    </recommendedName>
</protein>
<dbReference type="InterPro" id="IPR021622">
    <property type="entry name" value="Afadin/alpha-actinin-bd"/>
</dbReference>
<dbReference type="AlphaFoldDB" id="A0A0J6FGI9"/>
<name>A0A0J6FGI9_COCPO</name>
<organism evidence="5 6">
    <name type="scientific">Coccidioides posadasii RMSCC 3488</name>
    <dbReference type="NCBI Taxonomy" id="454284"/>
    <lineage>
        <taxon>Eukaryota</taxon>
        <taxon>Fungi</taxon>
        <taxon>Dikarya</taxon>
        <taxon>Ascomycota</taxon>
        <taxon>Pezizomycotina</taxon>
        <taxon>Eurotiomycetes</taxon>
        <taxon>Eurotiomycetidae</taxon>
        <taxon>Onygenales</taxon>
        <taxon>Onygenaceae</taxon>
        <taxon>Coccidioides</taxon>
    </lineage>
</organism>
<dbReference type="PANTHER" id="PTHR47057">
    <property type="entry name" value="AFADIN/ALPHA-ACTININ-BINDING"/>
    <property type="match status" value="1"/>
</dbReference>
<comment type="similarity">
    <text evidence="1">Belongs to the ADIP family.</text>
</comment>
<keyword evidence="2 3" id="KW-0175">Coiled coil</keyword>
<feature type="compositionally biased region" description="Basic and acidic residues" evidence="4">
    <location>
        <begin position="363"/>
        <end position="375"/>
    </location>
</feature>
<dbReference type="Proteomes" id="UP000054567">
    <property type="component" value="Unassembled WGS sequence"/>
</dbReference>
<dbReference type="VEuPathDB" id="FungiDB:CPAG_05729"/>
<dbReference type="PANTHER" id="PTHR47057:SF1">
    <property type="entry name" value="AFADIN_ALPHA-ACTININ-BINDING PROTEIN"/>
    <property type="match status" value="1"/>
</dbReference>
<evidence type="ECO:0000256" key="2">
    <source>
        <dbReference type="ARBA" id="ARBA00023054"/>
    </source>
</evidence>
<evidence type="ECO:0000256" key="1">
    <source>
        <dbReference type="ARBA" id="ARBA00009291"/>
    </source>
</evidence>
<reference evidence="6" key="2">
    <citation type="journal article" date="2009" name="Genome Res.">
        <title>Comparative genomic analyses of the human fungal pathogens Coccidioides and their relatives.</title>
        <authorList>
            <person name="Sharpton T.J."/>
            <person name="Stajich J.E."/>
            <person name="Rounsley S.D."/>
            <person name="Gardner M.J."/>
            <person name="Wortman J.R."/>
            <person name="Jordar V.S."/>
            <person name="Maiti R."/>
            <person name="Kodira C.D."/>
            <person name="Neafsey D.E."/>
            <person name="Zeng Q."/>
            <person name="Hung C.-Y."/>
            <person name="McMahan C."/>
            <person name="Muszewska A."/>
            <person name="Grynberg M."/>
            <person name="Mandel M.A."/>
            <person name="Kellner E.M."/>
            <person name="Barker B.M."/>
            <person name="Galgiani J.N."/>
            <person name="Orbach M.J."/>
            <person name="Kirkland T.N."/>
            <person name="Cole G.T."/>
            <person name="Henn M.R."/>
            <person name="Birren B.W."/>
            <person name="Taylor J.W."/>
        </authorList>
    </citation>
    <scope>NUCLEOTIDE SEQUENCE [LARGE SCALE GENOMIC DNA]</scope>
    <source>
        <strain evidence="6">RMSCC 3488</strain>
    </source>
</reference>
<feature type="region of interest" description="Disordered" evidence="4">
    <location>
        <begin position="247"/>
        <end position="266"/>
    </location>
</feature>
<feature type="region of interest" description="Disordered" evidence="4">
    <location>
        <begin position="356"/>
        <end position="381"/>
    </location>
</feature>